<dbReference type="InterPro" id="IPR050595">
    <property type="entry name" value="Bact_response_regulator"/>
</dbReference>
<name>A0A1L9BE90_9BACT</name>
<dbReference type="PANTHER" id="PTHR44591:SF3">
    <property type="entry name" value="RESPONSE REGULATORY DOMAIN-CONTAINING PROTEIN"/>
    <property type="match status" value="1"/>
</dbReference>
<evidence type="ECO:0000256" key="1">
    <source>
        <dbReference type="ARBA" id="ARBA00022553"/>
    </source>
</evidence>
<dbReference type="PROSITE" id="PS50110">
    <property type="entry name" value="RESPONSE_REGULATORY"/>
    <property type="match status" value="1"/>
</dbReference>
<feature type="modified residue" description="4-aspartylphosphate" evidence="2">
    <location>
        <position position="52"/>
    </location>
</feature>
<dbReference type="STRING" id="83449.BON30_14105"/>
<comment type="caution">
    <text evidence="4">The sequence shown here is derived from an EMBL/GenBank/DDBJ whole genome shotgun (WGS) entry which is preliminary data.</text>
</comment>
<dbReference type="PANTHER" id="PTHR44591">
    <property type="entry name" value="STRESS RESPONSE REGULATOR PROTEIN 1"/>
    <property type="match status" value="1"/>
</dbReference>
<keyword evidence="1 2" id="KW-0597">Phosphoprotein</keyword>
<dbReference type="Gene3D" id="3.40.50.2300">
    <property type="match status" value="1"/>
</dbReference>
<dbReference type="EMBL" id="MPIN01000003">
    <property type="protein sequence ID" value="OJH40555.1"/>
    <property type="molecule type" value="Genomic_DNA"/>
</dbReference>
<sequence length="126" mass="13979">MKPRLLIVDDSWSMRQTLRLLLAPDFDCALAEDGPSALNHARSQPPDIILSDVNMAGMDGFELCRRVRAEPSLEQVPFLFLSGHEPPAGVREQGYIYLVKPVPPAILVSRLRELLPPRRAIPPTGS</sequence>
<dbReference type="AlphaFoldDB" id="A0A1L9BE90"/>
<dbReference type="GO" id="GO:0000160">
    <property type="term" value="P:phosphorelay signal transduction system"/>
    <property type="evidence" value="ECO:0007669"/>
    <property type="project" value="InterPro"/>
</dbReference>
<dbReference type="InterPro" id="IPR011006">
    <property type="entry name" value="CheY-like_superfamily"/>
</dbReference>
<protein>
    <submittedName>
        <fullName evidence="4">Two-component system response regulator</fullName>
    </submittedName>
</protein>
<proteinExistence type="predicted"/>
<reference evidence="5" key="1">
    <citation type="submission" date="2016-11" db="EMBL/GenBank/DDBJ databases">
        <authorList>
            <person name="Shukria A."/>
            <person name="Stevens D.C."/>
        </authorList>
    </citation>
    <scope>NUCLEOTIDE SEQUENCE [LARGE SCALE GENOMIC DNA]</scope>
    <source>
        <strain evidence="5">Cbfe23</strain>
    </source>
</reference>
<dbReference type="InterPro" id="IPR001789">
    <property type="entry name" value="Sig_transdc_resp-reg_receiver"/>
</dbReference>
<accession>A0A1L9BE90</accession>
<dbReference type="CDD" id="cd00156">
    <property type="entry name" value="REC"/>
    <property type="match status" value="1"/>
</dbReference>
<feature type="domain" description="Response regulatory" evidence="3">
    <location>
        <begin position="4"/>
        <end position="115"/>
    </location>
</feature>
<gene>
    <name evidence="4" type="ORF">BON30_14105</name>
</gene>
<evidence type="ECO:0000313" key="5">
    <source>
        <dbReference type="Proteomes" id="UP000182229"/>
    </source>
</evidence>
<evidence type="ECO:0000313" key="4">
    <source>
        <dbReference type="EMBL" id="OJH40555.1"/>
    </source>
</evidence>
<dbReference type="SMART" id="SM00448">
    <property type="entry name" value="REC"/>
    <property type="match status" value="1"/>
</dbReference>
<dbReference type="Proteomes" id="UP000182229">
    <property type="component" value="Unassembled WGS sequence"/>
</dbReference>
<dbReference type="Pfam" id="PF00072">
    <property type="entry name" value="Response_reg"/>
    <property type="match status" value="1"/>
</dbReference>
<dbReference type="OrthoDB" id="9790791at2"/>
<organism evidence="4 5">
    <name type="scientific">Cystobacter ferrugineus</name>
    <dbReference type="NCBI Taxonomy" id="83449"/>
    <lineage>
        <taxon>Bacteria</taxon>
        <taxon>Pseudomonadati</taxon>
        <taxon>Myxococcota</taxon>
        <taxon>Myxococcia</taxon>
        <taxon>Myxococcales</taxon>
        <taxon>Cystobacterineae</taxon>
        <taxon>Archangiaceae</taxon>
        <taxon>Cystobacter</taxon>
    </lineage>
</organism>
<evidence type="ECO:0000256" key="2">
    <source>
        <dbReference type="PROSITE-ProRule" id="PRU00169"/>
    </source>
</evidence>
<reference evidence="4 5" key="2">
    <citation type="submission" date="2016-12" db="EMBL/GenBank/DDBJ databases">
        <title>Draft Genome Sequence of Cystobacter ferrugineus Strain Cbfe23.</title>
        <authorList>
            <person name="Akbar S."/>
            <person name="Dowd S.E."/>
            <person name="Stevens D.C."/>
        </authorList>
    </citation>
    <scope>NUCLEOTIDE SEQUENCE [LARGE SCALE GENOMIC DNA]</scope>
    <source>
        <strain evidence="4 5">Cbfe23</strain>
    </source>
</reference>
<dbReference type="RefSeq" id="WP_071899184.1">
    <property type="nucleotide sequence ID" value="NZ_MPIN01000003.1"/>
</dbReference>
<keyword evidence="5" id="KW-1185">Reference proteome</keyword>
<dbReference type="SUPFAM" id="SSF52172">
    <property type="entry name" value="CheY-like"/>
    <property type="match status" value="1"/>
</dbReference>
<evidence type="ECO:0000259" key="3">
    <source>
        <dbReference type="PROSITE" id="PS50110"/>
    </source>
</evidence>